<dbReference type="InterPro" id="IPR029058">
    <property type="entry name" value="AB_hydrolase_fold"/>
</dbReference>
<dbReference type="PANTHER" id="PTHR43689:SF8">
    <property type="entry name" value="ALPHA_BETA-HYDROLASES SUPERFAMILY PROTEIN"/>
    <property type="match status" value="1"/>
</dbReference>
<keyword evidence="1" id="KW-0378">Hydrolase</keyword>
<comment type="caution">
    <text evidence="1">The sequence shown here is derived from an EMBL/GenBank/DDBJ whole genome shotgun (WGS) entry which is preliminary data.</text>
</comment>
<dbReference type="AlphaFoldDB" id="A0A433WES1"/>
<evidence type="ECO:0000313" key="1">
    <source>
        <dbReference type="EMBL" id="NSL85609.1"/>
    </source>
</evidence>
<proteinExistence type="predicted"/>
<dbReference type="OrthoDB" id="9780932at2"/>
<accession>A0A433WES1</accession>
<dbReference type="Gene3D" id="3.40.50.1820">
    <property type="entry name" value="alpha/beta hydrolase"/>
    <property type="match status" value="1"/>
</dbReference>
<dbReference type="Proteomes" id="UP000281028">
    <property type="component" value="Unassembled WGS sequence"/>
</dbReference>
<dbReference type="Pfam" id="PF12697">
    <property type="entry name" value="Abhydrolase_6"/>
    <property type="match status" value="1"/>
</dbReference>
<dbReference type="PANTHER" id="PTHR43689">
    <property type="entry name" value="HYDROLASE"/>
    <property type="match status" value="1"/>
</dbReference>
<dbReference type="SUPFAM" id="SSF53474">
    <property type="entry name" value="alpha/beta-Hydrolases"/>
    <property type="match status" value="1"/>
</dbReference>
<dbReference type="GO" id="GO:0016787">
    <property type="term" value="F:hydrolase activity"/>
    <property type="evidence" value="ECO:0007669"/>
    <property type="project" value="UniProtKB-KW"/>
</dbReference>
<organism evidence="1 2">
    <name type="scientific">Chitinophaga solisilvae</name>
    <dbReference type="NCBI Taxonomy" id="1233460"/>
    <lineage>
        <taxon>Bacteria</taxon>
        <taxon>Pseudomonadati</taxon>
        <taxon>Bacteroidota</taxon>
        <taxon>Chitinophagia</taxon>
        <taxon>Chitinophagales</taxon>
        <taxon>Chitinophagaceae</taxon>
        <taxon>Chitinophaga</taxon>
    </lineage>
</organism>
<evidence type="ECO:0000313" key="2">
    <source>
        <dbReference type="Proteomes" id="UP000281028"/>
    </source>
</evidence>
<sequence length="237" mass="26667">MKQQMILLHGLFGGLSNWEAVIAHFRSGYDIHIPALPIFDQHKGDNLEYLVQFLEDYVHRAQLDNLILVGNSLGGHVAILYTHRNQDKVKQLILTGSSGLHENLGMGSFPKRGNYAYIRERVEYTFYDPAIATDSLVAEVFKTTTDARKCLSIVRMAKSAQRNYVAHLLPEIKTPVLLIWGEDDKIAPPEVAREFEKHLPDVRLILLPQCGHAPMMEQPAAFNALLEAFLNKLPAVA</sequence>
<name>A0A433WES1_9BACT</name>
<reference evidence="1" key="1">
    <citation type="submission" date="2020-05" db="EMBL/GenBank/DDBJ databases">
        <title>Chitinophaga laudate sp. nov., isolated from a tropical peat swamp.</title>
        <authorList>
            <person name="Goh C.B.S."/>
            <person name="Lee M.S."/>
            <person name="Parimannan S."/>
            <person name="Pasbakhsh P."/>
            <person name="Yule C.M."/>
            <person name="Rajandas H."/>
            <person name="Loke S."/>
            <person name="Croft L."/>
            <person name="Tan J.B.L."/>
        </authorList>
    </citation>
    <scope>NUCLEOTIDE SEQUENCE</scope>
    <source>
        <strain evidence="1">Mgbs1</strain>
    </source>
</reference>
<gene>
    <name evidence="1" type="ORF">ECE50_002120</name>
</gene>
<dbReference type="PRINTS" id="PR00111">
    <property type="entry name" value="ABHYDROLASE"/>
</dbReference>
<keyword evidence="2" id="KW-1185">Reference proteome</keyword>
<dbReference type="InterPro" id="IPR000073">
    <property type="entry name" value="AB_hydrolase_1"/>
</dbReference>
<protein>
    <submittedName>
        <fullName evidence="1">Alpha/beta hydrolase</fullName>
    </submittedName>
</protein>
<dbReference type="EMBL" id="RIAR02000001">
    <property type="protein sequence ID" value="NSL85609.1"/>
    <property type="molecule type" value="Genomic_DNA"/>
</dbReference>